<evidence type="ECO:0000256" key="3">
    <source>
        <dbReference type="ARBA" id="ARBA00022606"/>
    </source>
</evidence>
<sequence length="1724" mass="199836">MYCKNHQSDLQFRNGKHDHRIGSACFERASLQFKGLLQHMKDDWNNLLTSEETQILTHYAEKSRTLMLAYSISVIGFVFCYALLPLTEPVFDIILPLNETRSRKLPHLADFVILDQEKYYYTLLLILYVGYVVCVSIAVAADILYIFLVEHICGMYGVLCHRLRNLAAHDDLRWIDDDYIHEEIRRYVQHCIQLHDRIRLLIIVRMGSSEIMRYVALMLMQSCRLFFNSWAGQEVTDHSVEVSIAAYNGIWYNASVKVQKLLLFLIARSQKASQITIAKLYVINLEGFSKFLFIFKHPDDLDHIIELLPTLSGTVTCGVKFASLIYYFEKFKDLFQQFYDDWTNVSKKAEQIFRNYMEVSWRFTSIYTVWMATFVIGFALLPLVNPLLDVLSPLNITRPKKFIYPAEMLVDHEKYYYILLTIMYYVYFVACVVTLAIDTIYFAFIEHACALFDILKYELFSLDSMYPPAHKNKSVSINIRIQKCYIKIKELTQNYINLRFIDLINNTFAIYLFFEVGLGFVMHCTLCTMSVLQMNKTVEIIIYVALVVCQTARLFFYGWQGQQITDHSIDVYISAYNGAWYETSNTAKKMLLLLIVRSQMISEIKVAKSFVMNLENFTVDSACRLLAGGVSPLLLIPFNSIYYTYISLRTHRHPKRISNEPCGELTEISPSAIQDFRFNTNQLGMDVFDTRYFRVNKLLLSFFGLWPMQSTSNKNKRLCCTLFGILILLLPQIAFLFKRMRHLNDFYDVVPTFLGTCICLLKTIGLQWQTEKFRMLIQHVCHDWCLLAKYNDIWILMEYMERSRMFTLVFLIFTLTGAASFVTAPLTIPLLDSILMLNVTRTKRMPHPTEFFLDMEKYYYILLALTIVGYSVCCTVIVATDTIYLALLQHTCGTLAILSYRLKRLATRDKPKKCFDPTSKEDGDVENMINCIQLQIRIERLIYLIESTFATCLISDIGLGILLQCTACVMIVTRTELVRNGPLVLIQSLRFFFNSWLGQKIIDHSSKISVAAYNGMWYQTCLEVKKMLLFLLMKCQKPYHITMLKLYVICLENYGSFWGLATGITDLSIIMENTSQILVNSMIAIKLINCVFTNDKMKVLLEDVKKTWKIEHTDAEKKILQHYAEKSRTFTIGYAIVLYATWLFYSTTSIVVSGIYMILPTNKTYTAKFLYRIDHVLDIDKYFELLMLHGFISVFYLSSVPLAVDTTFTLCTHHICALFECLRYNIERIRGLDFILLEPNIKDDEVYRDIIGCIKSYQHALKFSDVLSSNYATSFFFLLGNVIISLSFGAAQLLMVDNQLEEIVRLLAVTLAQLLHIYFLSLISQRLIDHSSGLQNVIYSCDWYKISRRSKHLLSFTLLRSTKPCQLIAGNMFVMSMENFSSIFWGLAAGITDLSIIMENVSPLLVNSLIIIKFINCVFTNDKMKVLLEDIEETWKIKHTDSEKKILQHYAEKSRTFTIRYAIVLYATWLSYSTTSLVVSGIYTILPTNETYTAKFLYRIDHVLDIDKYFELLMLHGFISVFYLSSVPLAVDTTFTLCTHHICALFECLRYNIERIRSSDFVLLEPNIKDDEVYRDIIGCIKSYQHALKFSDMFSSNYATSFLFQLGNVIVSLSFGAAELIMDNQLDEIIRILSANLAQLIHIYFLSLISQRLIDHSSGFQNVIYSCDWYKISRRSKQLLRFTLLRTTKPCQIIAGNMFVMSMENFSSILKVSLSYFTMLTSLQ</sequence>
<feature type="non-terminal residue" evidence="11">
    <location>
        <position position="1724"/>
    </location>
</feature>
<dbReference type="EMBL" id="JAANIC010002457">
    <property type="protein sequence ID" value="KAG5344779.1"/>
    <property type="molecule type" value="Genomic_DNA"/>
</dbReference>
<evidence type="ECO:0000313" key="11">
    <source>
        <dbReference type="EMBL" id="KAG5344779.1"/>
    </source>
</evidence>
<name>A0A836K6A9_9HYME</name>
<keyword evidence="8" id="KW-0675">Receptor</keyword>
<dbReference type="PANTHER" id="PTHR21137">
    <property type="entry name" value="ODORANT RECEPTOR"/>
    <property type="match status" value="1"/>
</dbReference>
<evidence type="ECO:0000256" key="9">
    <source>
        <dbReference type="ARBA" id="ARBA00023224"/>
    </source>
</evidence>
<feature type="transmembrane region" description="Helical" evidence="10">
    <location>
        <begin position="540"/>
        <end position="559"/>
    </location>
</feature>
<feature type="transmembrane region" description="Helical" evidence="10">
    <location>
        <begin position="415"/>
        <end position="437"/>
    </location>
</feature>
<feature type="transmembrane region" description="Helical" evidence="10">
    <location>
        <begin position="858"/>
        <end position="878"/>
    </location>
</feature>
<keyword evidence="2" id="KW-1003">Cell membrane</keyword>
<evidence type="ECO:0000256" key="5">
    <source>
        <dbReference type="ARBA" id="ARBA00022725"/>
    </source>
</evidence>
<dbReference type="Pfam" id="PF02949">
    <property type="entry name" value="7tm_6"/>
    <property type="match status" value="6"/>
</dbReference>
<keyword evidence="6 10" id="KW-1133">Transmembrane helix</keyword>
<dbReference type="GO" id="GO:0007165">
    <property type="term" value="P:signal transduction"/>
    <property type="evidence" value="ECO:0007669"/>
    <property type="project" value="UniProtKB-KW"/>
</dbReference>
<dbReference type="GO" id="GO:0004984">
    <property type="term" value="F:olfactory receptor activity"/>
    <property type="evidence" value="ECO:0007669"/>
    <property type="project" value="InterPro"/>
</dbReference>
<feature type="transmembrane region" description="Helical" evidence="10">
    <location>
        <begin position="1271"/>
        <end position="1291"/>
    </location>
</feature>
<feature type="transmembrane region" description="Helical" evidence="10">
    <location>
        <begin position="718"/>
        <end position="737"/>
    </location>
</feature>
<keyword evidence="3" id="KW-0716">Sensory transduction</keyword>
<keyword evidence="4 10" id="KW-0812">Transmembrane</keyword>
<comment type="caution">
    <text evidence="11">The sequence shown here is derived from an EMBL/GenBank/DDBJ whole genome shotgun (WGS) entry which is preliminary data.</text>
</comment>
<keyword evidence="9" id="KW-0807">Transducer</keyword>
<dbReference type="PANTHER" id="PTHR21137:SF35">
    <property type="entry name" value="ODORANT RECEPTOR 19A-RELATED"/>
    <property type="match status" value="1"/>
</dbReference>
<keyword evidence="12" id="KW-1185">Reference proteome</keyword>
<proteinExistence type="predicted"/>
<feature type="transmembrane region" description="Helical" evidence="10">
    <location>
        <begin position="1512"/>
        <end position="1531"/>
    </location>
</feature>
<organism evidence="11 12">
    <name type="scientific">Acromyrmex charruanus</name>
    <dbReference type="NCBI Taxonomy" id="2715315"/>
    <lineage>
        <taxon>Eukaryota</taxon>
        <taxon>Metazoa</taxon>
        <taxon>Ecdysozoa</taxon>
        <taxon>Arthropoda</taxon>
        <taxon>Hexapoda</taxon>
        <taxon>Insecta</taxon>
        <taxon>Pterygota</taxon>
        <taxon>Neoptera</taxon>
        <taxon>Endopterygota</taxon>
        <taxon>Hymenoptera</taxon>
        <taxon>Apocrita</taxon>
        <taxon>Aculeata</taxon>
        <taxon>Formicoidea</taxon>
        <taxon>Formicidae</taxon>
        <taxon>Myrmicinae</taxon>
        <taxon>Acromyrmex</taxon>
    </lineage>
</organism>
<feature type="transmembrane region" description="Helical" evidence="10">
    <location>
        <begin position="1136"/>
        <end position="1159"/>
    </location>
</feature>
<feature type="transmembrane region" description="Helical" evidence="10">
    <location>
        <begin position="508"/>
        <end position="534"/>
    </location>
</feature>
<dbReference type="GO" id="GO:0005886">
    <property type="term" value="C:plasma membrane"/>
    <property type="evidence" value="ECO:0007669"/>
    <property type="project" value="UniProtKB-SubCell"/>
</dbReference>
<feature type="transmembrane region" description="Helical" evidence="10">
    <location>
        <begin position="66"/>
        <end position="84"/>
    </location>
</feature>
<evidence type="ECO:0000256" key="2">
    <source>
        <dbReference type="ARBA" id="ARBA00022475"/>
    </source>
</evidence>
<accession>A0A836K6A9</accession>
<dbReference type="GO" id="GO:0005549">
    <property type="term" value="F:odorant binding"/>
    <property type="evidence" value="ECO:0007669"/>
    <property type="project" value="InterPro"/>
</dbReference>
<feature type="transmembrane region" description="Helical" evidence="10">
    <location>
        <begin position="806"/>
        <end position="837"/>
    </location>
</feature>
<feature type="non-terminal residue" evidence="11">
    <location>
        <position position="1"/>
    </location>
</feature>
<protein>
    <submittedName>
        <fullName evidence="11">OR2 protein</fullName>
    </submittedName>
</protein>
<feature type="transmembrane region" description="Helical" evidence="10">
    <location>
        <begin position="364"/>
        <end position="384"/>
    </location>
</feature>
<feature type="transmembrane region" description="Helical" evidence="10">
    <location>
        <begin position="119"/>
        <end position="148"/>
    </location>
</feature>
<evidence type="ECO:0000313" key="12">
    <source>
        <dbReference type="Proteomes" id="UP000669903"/>
    </source>
</evidence>
<evidence type="ECO:0000256" key="7">
    <source>
        <dbReference type="ARBA" id="ARBA00023136"/>
    </source>
</evidence>
<evidence type="ECO:0000256" key="8">
    <source>
        <dbReference type="ARBA" id="ARBA00023170"/>
    </source>
</evidence>
<keyword evidence="7 10" id="KW-0472">Membrane</keyword>
<evidence type="ECO:0000256" key="6">
    <source>
        <dbReference type="ARBA" id="ARBA00022989"/>
    </source>
</evidence>
<keyword evidence="5" id="KW-0552">Olfaction</keyword>
<comment type="subcellular location">
    <subcellularLocation>
        <location evidence="1">Cell membrane</location>
        <topology evidence="1">Multi-pass membrane protein</topology>
    </subcellularLocation>
</comment>
<gene>
    <name evidence="11" type="primary">Or2_2</name>
    <name evidence="11" type="ORF">G6Z76_0012983</name>
</gene>
<evidence type="ECO:0000256" key="10">
    <source>
        <dbReference type="SAM" id="Phobius"/>
    </source>
</evidence>
<reference evidence="11" key="1">
    <citation type="submission" date="2020-03" db="EMBL/GenBank/DDBJ databases">
        <title>Relaxed selection underlies rapid genomic changes in the transitions from sociality to social parasitism in ants.</title>
        <authorList>
            <person name="Bi X."/>
        </authorList>
    </citation>
    <scope>NUCLEOTIDE SEQUENCE</scope>
    <source>
        <strain evidence="11">BGI-DK2014a</strain>
        <tissue evidence="11">Whole body</tissue>
    </source>
</reference>
<feature type="transmembrane region" description="Helical" evidence="10">
    <location>
        <begin position="1185"/>
        <end position="1204"/>
    </location>
</feature>
<dbReference type="Proteomes" id="UP000669903">
    <property type="component" value="Unassembled WGS sequence"/>
</dbReference>
<feature type="transmembrane region" description="Helical" evidence="10">
    <location>
        <begin position="1463"/>
        <end position="1486"/>
    </location>
</feature>
<dbReference type="InterPro" id="IPR004117">
    <property type="entry name" value="7tm6_olfct_rcpt"/>
</dbReference>
<evidence type="ECO:0000256" key="1">
    <source>
        <dbReference type="ARBA" id="ARBA00004651"/>
    </source>
</evidence>
<evidence type="ECO:0000256" key="4">
    <source>
        <dbReference type="ARBA" id="ARBA00022692"/>
    </source>
</evidence>
<feature type="transmembrane region" description="Helical" evidence="10">
    <location>
        <begin position="1303"/>
        <end position="1323"/>
    </location>
</feature>